<organism evidence="1 2">
    <name type="scientific">Brassica carinata</name>
    <name type="common">Ethiopian mustard</name>
    <name type="synonym">Abyssinian cabbage</name>
    <dbReference type="NCBI Taxonomy" id="52824"/>
    <lineage>
        <taxon>Eukaryota</taxon>
        <taxon>Viridiplantae</taxon>
        <taxon>Streptophyta</taxon>
        <taxon>Embryophyta</taxon>
        <taxon>Tracheophyta</taxon>
        <taxon>Spermatophyta</taxon>
        <taxon>Magnoliopsida</taxon>
        <taxon>eudicotyledons</taxon>
        <taxon>Gunneridae</taxon>
        <taxon>Pentapetalae</taxon>
        <taxon>rosids</taxon>
        <taxon>malvids</taxon>
        <taxon>Brassicales</taxon>
        <taxon>Brassicaceae</taxon>
        <taxon>Brassiceae</taxon>
        <taxon>Brassica</taxon>
    </lineage>
</organism>
<keyword evidence="2" id="KW-1185">Reference proteome</keyword>
<evidence type="ECO:0000313" key="1">
    <source>
        <dbReference type="EMBL" id="KAG2277110.1"/>
    </source>
</evidence>
<dbReference type="Proteomes" id="UP000886595">
    <property type="component" value="Unassembled WGS sequence"/>
</dbReference>
<comment type="caution">
    <text evidence="1">The sequence shown here is derived from an EMBL/GenBank/DDBJ whole genome shotgun (WGS) entry which is preliminary data.</text>
</comment>
<dbReference type="EMBL" id="JAAMPC010000012">
    <property type="protein sequence ID" value="KAG2277110.1"/>
    <property type="molecule type" value="Genomic_DNA"/>
</dbReference>
<proteinExistence type="predicted"/>
<name>A0A8X7UEX0_BRACI</name>
<evidence type="ECO:0000313" key="2">
    <source>
        <dbReference type="Proteomes" id="UP000886595"/>
    </source>
</evidence>
<sequence>MRGFSHLPSSSSGGHLVLLRPSEAPSCPFTSDLLRLSLSLLTLPSSSGLASDLFGSPVIFCVRGCPLPSVTWQVASASLSRPVSASGLLDDGAWSAMEVEPSALLLLFFSGDGRVRRFLFSGFLLFRS</sequence>
<accession>A0A8X7UEX0</accession>
<dbReference type="AlphaFoldDB" id="A0A8X7UEX0"/>
<protein>
    <submittedName>
        <fullName evidence="1">Uncharacterized protein</fullName>
    </submittedName>
</protein>
<gene>
    <name evidence="1" type="ORF">Bca52824_059665</name>
</gene>
<reference evidence="1 2" key="1">
    <citation type="submission" date="2020-02" db="EMBL/GenBank/DDBJ databases">
        <authorList>
            <person name="Ma Q."/>
            <person name="Huang Y."/>
            <person name="Song X."/>
            <person name="Pei D."/>
        </authorList>
    </citation>
    <scope>NUCLEOTIDE SEQUENCE [LARGE SCALE GENOMIC DNA]</scope>
    <source>
        <strain evidence="1">Sxm20200214</strain>
        <tissue evidence="1">Leaf</tissue>
    </source>
</reference>